<evidence type="ECO:0000313" key="1">
    <source>
        <dbReference type="EMBL" id="SVA64412.1"/>
    </source>
</evidence>
<gene>
    <name evidence="1" type="ORF">METZ01_LOCUS117266</name>
</gene>
<dbReference type="EMBL" id="UINC01015264">
    <property type="protein sequence ID" value="SVA64412.1"/>
    <property type="molecule type" value="Genomic_DNA"/>
</dbReference>
<feature type="non-terminal residue" evidence="1">
    <location>
        <position position="161"/>
    </location>
</feature>
<dbReference type="AlphaFoldDB" id="A0A381XIT7"/>
<reference evidence="1" key="1">
    <citation type="submission" date="2018-05" db="EMBL/GenBank/DDBJ databases">
        <authorList>
            <person name="Lanie J.A."/>
            <person name="Ng W.-L."/>
            <person name="Kazmierczak K.M."/>
            <person name="Andrzejewski T.M."/>
            <person name="Davidsen T.M."/>
            <person name="Wayne K.J."/>
            <person name="Tettelin H."/>
            <person name="Glass J.I."/>
            <person name="Rusch D."/>
            <person name="Podicherti R."/>
            <person name="Tsui H.-C.T."/>
            <person name="Winkler M.E."/>
        </authorList>
    </citation>
    <scope>NUCLEOTIDE SEQUENCE</scope>
</reference>
<proteinExistence type="predicted"/>
<accession>A0A381XIT7</accession>
<protein>
    <submittedName>
        <fullName evidence="1">Uncharacterized protein</fullName>
    </submittedName>
</protein>
<sequence>MRLKHSTCAALAAMLLAVTAASAAPQWEPPRTAWGHPDLQGNWSNATLTPLTRPRDRGLVLTPEEVAEIESGQAEFVREAAAPSDPTRPLPPGGSNPVCIDAATTCYNDVYRDPGERVAVVNGEPRGSLITVPEDGRVPAFTSAARDWLREATQSNRQFGA</sequence>
<name>A0A381XIT7_9ZZZZ</name>
<organism evidence="1">
    <name type="scientific">marine metagenome</name>
    <dbReference type="NCBI Taxonomy" id="408172"/>
    <lineage>
        <taxon>unclassified sequences</taxon>
        <taxon>metagenomes</taxon>
        <taxon>ecological metagenomes</taxon>
    </lineage>
</organism>